<dbReference type="AlphaFoldDB" id="A0A7W9LWM9"/>
<reference evidence="1 2" key="1">
    <citation type="submission" date="2020-08" db="EMBL/GenBank/DDBJ databases">
        <title>Sequencing the genomes of 1000 actinobacteria strains.</title>
        <authorList>
            <person name="Klenk H.-P."/>
        </authorList>
    </citation>
    <scope>NUCLEOTIDE SEQUENCE [LARGE SCALE GENOMIC DNA]</scope>
    <source>
        <strain evidence="1 2">DSM 40084</strain>
    </source>
</reference>
<proteinExistence type="predicted"/>
<comment type="caution">
    <text evidence="1">The sequence shown here is derived from an EMBL/GenBank/DDBJ whole genome shotgun (WGS) entry which is preliminary data.</text>
</comment>
<name>A0A7W9LWM9_9ACTN</name>
<dbReference type="EMBL" id="JACHNE010000001">
    <property type="protein sequence ID" value="MBB5798687.1"/>
    <property type="molecule type" value="Genomic_DNA"/>
</dbReference>
<keyword evidence="2" id="KW-1185">Reference proteome</keyword>
<evidence type="ECO:0000313" key="2">
    <source>
        <dbReference type="Proteomes" id="UP000590647"/>
    </source>
</evidence>
<accession>A0A7W9LWM9</accession>
<gene>
    <name evidence="1" type="ORF">HDA41_006651</name>
</gene>
<sequence length="77" mass="8915">MNRRPHELLEQRPEMPAAVIAEWIGWTRGMTVLKDRVRELRPVYRPVDPASRTVYEPGGTGQCDLWFPPVEIPLGFE</sequence>
<evidence type="ECO:0000313" key="1">
    <source>
        <dbReference type="EMBL" id="MBB5798687.1"/>
    </source>
</evidence>
<dbReference type="Proteomes" id="UP000590647">
    <property type="component" value="Unassembled WGS sequence"/>
</dbReference>
<protein>
    <submittedName>
        <fullName evidence="1">Uncharacterized protein</fullName>
    </submittedName>
</protein>
<organism evidence="1 2">
    <name type="scientific">Streptomyces caelestis</name>
    <dbReference type="NCBI Taxonomy" id="36816"/>
    <lineage>
        <taxon>Bacteria</taxon>
        <taxon>Bacillati</taxon>
        <taxon>Actinomycetota</taxon>
        <taxon>Actinomycetes</taxon>
        <taxon>Kitasatosporales</taxon>
        <taxon>Streptomycetaceae</taxon>
        <taxon>Streptomyces</taxon>
    </lineage>
</organism>